<protein>
    <submittedName>
        <fullName evidence="1">Uncharacterized protein</fullName>
    </submittedName>
</protein>
<comment type="caution">
    <text evidence="1">The sequence shown here is derived from an EMBL/GenBank/DDBJ whole genome shotgun (WGS) entry which is preliminary data.</text>
</comment>
<accession>A0A1F7JDR1</accession>
<name>A0A1F7JDR1_9BACT</name>
<dbReference type="EMBL" id="MGAU01000049">
    <property type="protein sequence ID" value="OGK53754.1"/>
    <property type="molecule type" value="Genomic_DNA"/>
</dbReference>
<dbReference type="AlphaFoldDB" id="A0A1F7JDR1"/>
<sequence length="79" mass="9159">MAKECVLHDRCVEQKEEIIKNLLRSRAGRISMSTFTNVGRAIMVENVEMYKEEGVNPSDHSCPFEEYMRYIAAIDPNTY</sequence>
<organism evidence="1 2">
    <name type="scientific">Candidatus Roizmanbacteria bacterium RIFCSPLOWO2_01_FULL_45_11</name>
    <dbReference type="NCBI Taxonomy" id="1802070"/>
    <lineage>
        <taxon>Bacteria</taxon>
        <taxon>Candidatus Roizmaniibacteriota</taxon>
    </lineage>
</organism>
<dbReference type="Proteomes" id="UP000178486">
    <property type="component" value="Unassembled WGS sequence"/>
</dbReference>
<evidence type="ECO:0000313" key="2">
    <source>
        <dbReference type="Proteomes" id="UP000178486"/>
    </source>
</evidence>
<proteinExistence type="predicted"/>
<gene>
    <name evidence="1" type="ORF">A3B56_00410</name>
</gene>
<reference evidence="1 2" key="1">
    <citation type="journal article" date="2016" name="Nat. Commun.">
        <title>Thousands of microbial genomes shed light on interconnected biogeochemical processes in an aquifer system.</title>
        <authorList>
            <person name="Anantharaman K."/>
            <person name="Brown C.T."/>
            <person name="Hug L.A."/>
            <person name="Sharon I."/>
            <person name="Castelle C.J."/>
            <person name="Probst A.J."/>
            <person name="Thomas B.C."/>
            <person name="Singh A."/>
            <person name="Wilkins M.J."/>
            <person name="Karaoz U."/>
            <person name="Brodie E.L."/>
            <person name="Williams K.H."/>
            <person name="Hubbard S.S."/>
            <person name="Banfield J.F."/>
        </authorList>
    </citation>
    <scope>NUCLEOTIDE SEQUENCE [LARGE SCALE GENOMIC DNA]</scope>
</reference>
<evidence type="ECO:0000313" key="1">
    <source>
        <dbReference type="EMBL" id="OGK53754.1"/>
    </source>
</evidence>